<dbReference type="PANTHER" id="PTHR22691">
    <property type="entry name" value="YEAST SPT2-RELATED"/>
    <property type="match status" value="1"/>
</dbReference>
<dbReference type="PANTHER" id="PTHR22691:SF1">
    <property type="entry name" value="CENTROSOMAL PROTEIN CCDC61"/>
    <property type="match status" value="1"/>
</dbReference>
<comment type="similarity">
    <text evidence="6">Belongs to the CCDC61 family.</text>
</comment>
<feature type="compositionally biased region" description="Polar residues" evidence="8">
    <location>
        <begin position="426"/>
        <end position="441"/>
    </location>
</feature>
<evidence type="ECO:0000256" key="7">
    <source>
        <dbReference type="ARBA" id="ARBA00041518"/>
    </source>
</evidence>
<feature type="compositionally biased region" description="Low complexity" evidence="8">
    <location>
        <begin position="333"/>
        <end position="366"/>
    </location>
</feature>
<keyword evidence="5" id="KW-0966">Cell projection</keyword>
<proteinExistence type="inferred from homology"/>
<dbReference type="InterPro" id="IPR049733">
    <property type="entry name" value="CCDC61_N"/>
</dbReference>
<feature type="region of interest" description="Disordered" evidence="8">
    <location>
        <begin position="297"/>
        <end position="604"/>
    </location>
</feature>
<feature type="compositionally biased region" description="Basic residues" evidence="8">
    <location>
        <begin position="305"/>
        <end position="314"/>
    </location>
</feature>
<feature type="compositionally biased region" description="Basic and acidic residues" evidence="8">
    <location>
        <begin position="476"/>
        <end position="500"/>
    </location>
</feature>
<dbReference type="GO" id="GO:0036064">
    <property type="term" value="C:ciliary basal body"/>
    <property type="evidence" value="ECO:0007669"/>
    <property type="project" value="TreeGrafter"/>
</dbReference>
<evidence type="ECO:0000256" key="5">
    <source>
        <dbReference type="ARBA" id="ARBA00023273"/>
    </source>
</evidence>
<dbReference type="CDD" id="cd22284">
    <property type="entry name" value="HD_CCDC61_N"/>
    <property type="match status" value="1"/>
</dbReference>
<organism evidence="9">
    <name type="scientific">Tetraselmis sp. GSL018</name>
    <dbReference type="NCBI Taxonomy" id="582737"/>
    <lineage>
        <taxon>Eukaryota</taxon>
        <taxon>Viridiplantae</taxon>
        <taxon>Chlorophyta</taxon>
        <taxon>core chlorophytes</taxon>
        <taxon>Chlorodendrophyceae</taxon>
        <taxon>Chlorodendrales</taxon>
        <taxon>Chlorodendraceae</taxon>
        <taxon>Tetraselmis</taxon>
    </lineage>
</organism>
<evidence type="ECO:0000256" key="2">
    <source>
        <dbReference type="ARBA" id="ARBA00022490"/>
    </source>
</evidence>
<dbReference type="EMBL" id="GBEZ01023253">
    <property type="protein sequence ID" value="JAC63623.1"/>
    <property type="molecule type" value="Transcribed_RNA"/>
</dbReference>
<evidence type="ECO:0000256" key="3">
    <source>
        <dbReference type="ARBA" id="ARBA00023054"/>
    </source>
</evidence>
<evidence type="ECO:0000256" key="4">
    <source>
        <dbReference type="ARBA" id="ARBA00023212"/>
    </source>
</evidence>
<accession>A0A061QVB8</accession>
<gene>
    <name evidence="9" type="primary">CCDC61</name>
    <name evidence="9" type="ORF">TSPGSL018_20187</name>
</gene>
<feature type="compositionally biased region" description="Polar residues" evidence="8">
    <location>
        <begin position="545"/>
        <end position="562"/>
    </location>
</feature>
<reference evidence="9" key="1">
    <citation type="submission" date="2014-05" db="EMBL/GenBank/DDBJ databases">
        <title>The transcriptome of the halophilic microalga Tetraselmis sp. GSL018 isolated from the Great Salt Lake, Utah.</title>
        <authorList>
            <person name="Jinkerson R.E."/>
            <person name="D'Adamo S."/>
            <person name="Posewitz M.C."/>
        </authorList>
    </citation>
    <scope>NUCLEOTIDE SEQUENCE</scope>
    <source>
        <strain evidence="9">GSL018</strain>
    </source>
</reference>
<evidence type="ECO:0000313" key="9">
    <source>
        <dbReference type="EMBL" id="JAC63623.1"/>
    </source>
</evidence>
<feature type="compositionally biased region" description="Low complexity" evidence="8">
    <location>
        <begin position="450"/>
        <end position="461"/>
    </location>
</feature>
<feature type="compositionally biased region" description="Low complexity" evidence="8">
    <location>
        <begin position="374"/>
        <end position="400"/>
    </location>
</feature>
<evidence type="ECO:0000256" key="6">
    <source>
        <dbReference type="ARBA" id="ARBA00038217"/>
    </source>
</evidence>
<keyword evidence="4" id="KW-0206">Cytoskeleton</keyword>
<sequence length="633" mass="69555">MSSPKETTVQADFTETIDVSFQNVQYIVTVSTVQGENLTIEVECKHDANRWRGDFTSKYIEDITSKTGNFKKYPVFVRMLLSALKQGSDSVFVDLLTYADLEMLKARKEKANGASSQRPFPANNKRYLILTYAAEFDRVHFPLPLLYEDNPDPETLKKTISALRADVESLQEALDRGGAGEDPEKLRELRSLREENAALRSELSRACTGYQHASMGQEVQRLTTVAKEAEKELRLMRKERDMLVERVGNAETQLERERNTHRRELRRKTTEISELEAQLENTKEAARDARTKVRMLTEELDMAKRRGSIQRTRHAYGASSGAGARQAPRHAGRAPGAPHYQRGPSPGARRPSSQPSSRTQSPRIPSGAGRQPNGGAASGRRPTSAGSARAGSRPSSAGRAGRFDPTAYVQQQKERMRQRQADRGRQTFSPAGSRQSSGRSTPTRERSFDSGNRSRQGSRSNSVERRGRGSGSHDAASGRRTPDSEHRRPRGEGARPRPEQRAPGAKSEAQPARRGQHGAVRASAAQRRADSPGAALEDVKERLSQYASNSNGARETPPQTQAYGGYGASQTDRRDAAEGDEAGGSEAAARPQAHGEFDEATDEIASIDQRLHALQNFLKAAKQGGAQAGKGSR</sequence>
<dbReference type="AlphaFoldDB" id="A0A061QVB8"/>
<evidence type="ECO:0000256" key="8">
    <source>
        <dbReference type="SAM" id="MobiDB-lite"/>
    </source>
</evidence>
<keyword evidence="3" id="KW-0175">Coiled coil</keyword>
<feature type="compositionally biased region" description="Basic and acidic residues" evidence="8">
    <location>
        <begin position="412"/>
        <end position="425"/>
    </location>
</feature>
<evidence type="ECO:0000256" key="1">
    <source>
        <dbReference type="ARBA" id="ARBA00004120"/>
    </source>
</evidence>
<name>A0A061QVB8_9CHLO</name>
<keyword evidence="2" id="KW-0963">Cytoplasm</keyword>
<protein>
    <recommendedName>
        <fullName evidence="7">Coiled-coil domain-containing protein 61</fullName>
    </recommendedName>
</protein>
<comment type="subcellular location">
    <subcellularLocation>
        <location evidence="1">Cytoplasm</location>
        <location evidence="1">Cytoskeleton</location>
        <location evidence="1">Cilium basal body</location>
    </subcellularLocation>
</comment>